<feature type="domain" description="Glycosyltransferase subfamily 4-like N-terminal" evidence="1">
    <location>
        <begin position="18"/>
        <end position="199"/>
    </location>
</feature>
<organism evidence="2 3">
    <name type="scientific">Desulfoprunum benzoelyticum</name>
    <dbReference type="NCBI Taxonomy" id="1506996"/>
    <lineage>
        <taxon>Bacteria</taxon>
        <taxon>Pseudomonadati</taxon>
        <taxon>Thermodesulfobacteriota</taxon>
        <taxon>Desulfobulbia</taxon>
        <taxon>Desulfobulbales</taxon>
        <taxon>Desulfobulbaceae</taxon>
        <taxon>Desulfoprunum</taxon>
    </lineage>
</organism>
<dbReference type="Proteomes" id="UP000539642">
    <property type="component" value="Unassembled WGS sequence"/>
</dbReference>
<dbReference type="Pfam" id="PF13692">
    <property type="entry name" value="Glyco_trans_1_4"/>
    <property type="match status" value="1"/>
</dbReference>
<sequence>MNILYFHQHFSTPSGSTGTRSYEMARRLVQSGHRVTMVCGSGALADTGLSGSRDNGLRRGTVDGIDVVEICLKYSNYDSLPKRAAIFLKFAFKSCAIAWKEEYDLLFATSTPLTAGIPGIVMRVLKPGRKFVFEVRDLWPELPKAMGVVTNPAVLLGMSVLEKMSYTAMHAGVALSPGIREGMARRSAPGAQIAMIPNGCDLDLFRPVRDGEERENLPLDIPRTGLRCVFTGAHGLANGLDAVLDAATELKRRGRGDIHLLFIGDGKLKPALRQRAEREGLGNCRFYDPIPKTELARVLRHLDVGMMILDDVPAFYYGTSPNKFFDYIATGLAVVTNYPGWLAEMIGEHRCGVAVPPRNPSAFADALCALANDPDRRREGGKNARRLAEGHFARERLATEFVDFLEMNKS</sequence>
<dbReference type="PANTHER" id="PTHR12526:SF638">
    <property type="entry name" value="SPORE COAT PROTEIN SA"/>
    <property type="match status" value="1"/>
</dbReference>
<reference evidence="2 3" key="1">
    <citation type="submission" date="2020-08" db="EMBL/GenBank/DDBJ databases">
        <title>Genomic Encyclopedia of Type Strains, Phase IV (KMG-IV): sequencing the most valuable type-strain genomes for metagenomic binning, comparative biology and taxonomic classification.</title>
        <authorList>
            <person name="Goeker M."/>
        </authorList>
    </citation>
    <scope>NUCLEOTIDE SEQUENCE [LARGE SCALE GENOMIC DNA]</scope>
    <source>
        <strain evidence="2 3">DSM 28570</strain>
    </source>
</reference>
<dbReference type="Pfam" id="PF13579">
    <property type="entry name" value="Glyco_trans_4_4"/>
    <property type="match status" value="1"/>
</dbReference>
<comment type="caution">
    <text evidence="2">The sequence shown here is derived from an EMBL/GenBank/DDBJ whole genome shotgun (WGS) entry which is preliminary data.</text>
</comment>
<accession>A0A840V2H4</accession>
<dbReference type="RefSeq" id="WP_183350440.1">
    <property type="nucleotide sequence ID" value="NZ_JACHEO010000008.1"/>
</dbReference>
<evidence type="ECO:0000259" key="1">
    <source>
        <dbReference type="Pfam" id="PF13579"/>
    </source>
</evidence>
<dbReference type="PANTHER" id="PTHR12526">
    <property type="entry name" value="GLYCOSYLTRANSFERASE"/>
    <property type="match status" value="1"/>
</dbReference>
<dbReference type="InterPro" id="IPR028098">
    <property type="entry name" value="Glyco_trans_4-like_N"/>
</dbReference>
<name>A0A840V2H4_9BACT</name>
<dbReference type="AlphaFoldDB" id="A0A840V2H4"/>
<gene>
    <name evidence="2" type="ORF">HNQ81_001801</name>
</gene>
<keyword evidence="2" id="KW-0808">Transferase</keyword>
<proteinExistence type="predicted"/>
<dbReference type="GO" id="GO:0016757">
    <property type="term" value="F:glycosyltransferase activity"/>
    <property type="evidence" value="ECO:0007669"/>
    <property type="project" value="TreeGrafter"/>
</dbReference>
<evidence type="ECO:0000313" key="2">
    <source>
        <dbReference type="EMBL" id="MBB5348070.1"/>
    </source>
</evidence>
<dbReference type="EMBL" id="JACHEO010000008">
    <property type="protein sequence ID" value="MBB5348070.1"/>
    <property type="molecule type" value="Genomic_DNA"/>
</dbReference>
<dbReference type="SUPFAM" id="SSF53756">
    <property type="entry name" value="UDP-Glycosyltransferase/glycogen phosphorylase"/>
    <property type="match status" value="1"/>
</dbReference>
<dbReference type="CDD" id="cd03794">
    <property type="entry name" value="GT4_WbuB-like"/>
    <property type="match status" value="1"/>
</dbReference>
<evidence type="ECO:0000313" key="3">
    <source>
        <dbReference type="Proteomes" id="UP000539642"/>
    </source>
</evidence>
<dbReference type="Gene3D" id="3.40.50.2000">
    <property type="entry name" value="Glycogen Phosphorylase B"/>
    <property type="match status" value="2"/>
</dbReference>
<keyword evidence="3" id="KW-1185">Reference proteome</keyword>
<protein>
    <submittedName>
        <fullName evidence="2">Glycosyltransferase involved in cell wall biosynthesis</fullName>
    </submittedName>
</protein>